<proteinExistence type="predicted"/>
<feature type="transmembrane region" description="Helical" evidence="1">
    <location>
        <begin position="12"/>
        <end position="36"/>
    </location>
</feature>
<keyword evidence="1" id="KW-0812">Transmembrane</keyword>
<feature type="transmembrane region" description="Helical" evidence="1">
    <location>
        <begin position="121"/>
        <end position="145"/>
    </location>
</feature>
<organism evidence="2 3">
    <name type="scientific">Botryobasidium botryosum (strain FD-172 SS1)</name>
    <dbReference type="NCBI Taxonomy" id="930990"/>
    <lineage>
        <taxon>Eukaryota</taxon>
        <taxon>Fungi</taxon>
        <taxon>Dikarya</taxon>
        <taxon>Basidiomycota</taxon>
        <taxon>Agaricomycotina</taxon>
        <taxon>Agaricomycetes</taxon>
        <taxon>Cantharellales</taxon>
        <taxon>Botryobasidiaceae</taxon>
        <taxon>Botryobasidium</taxon>
    </lineage>
</organism>
<feature type="transmembrane region" description="Helical" evidence="1">
    <location>
        <begin position="51"/>
        <end position="71"/>
    </location>
</feature>
<keyword evidence="1" id="KW-1133">Transmembrane helix</keyword>
<dbReference type="EMBL" id="KL198148">
    <property type="protein sequence ID" value="KDQ06227.1"/>
    <property type="molecule type" value="Genomic_DNA"/>
</dbReference>
<gene>
    <name evidence="2" type="ORF">BOTBODRAFT_264078</name>
</gene>
<feature type="transmembrane region" description="Helical" evidence="1">
    <location>
        <begin position="218"/>
        <end position="235"/>
    </location>
</feature>
<dbReference type="Proteomes" id="UP000027195">
    <property type="component" value="Unassembled WGS sequence"/>
</dbReference>
<feature type="transmembrane region" description="Helical" evidence="1">
    <location>
        <begin position="83"/>
        <end position="101"/>
    </location>
</feature>
<protein>
    <submittedName>
        <fullName evidence="2">Uncharacterized protein</fullName>
    </submittedName>
</protein>
<dbReference type="AlphaFoldDB" id="A0A067M2Y1"/>
<dbReference type="HOGENOM" id="CLU_758599_0_0_1"/>
<keyword evidence="1" id="KW-0472">Membrane</keyword>
<accession>A0A067M2Y1</accession>
<dbReference type="InParanoid" id="A0A067M2Y1"/>
<evidence type="ECO:0000313" key="2">
    <source>
        <dbReference type="EMBL" id="KDQ06227.1"/>
    </source>
</evidence>
<sequence length="365" mass="40955">MRLSDPSSVALARYYTSVLLCSSAAITIICLVVTAARLDAYWSLYVRPSKLLGLLTTSTTLIIHAISFCYVAPCWLETSTAALLTAASFASLGLWASYYGLALTYCANAGLCDAIYTGASMFLWISMSLHSLLWATHMCILVLLARSSWRSRDFWKRAVVDVPLSSNSDNLAQILPIEPKPQPLPSARWGRLRKGWALEKSMTRFMFDTRKHNRFQPVRGIVVLAFVIFLLWYIAEQMGKMLGNSYNPTRQTSYSAPVYKDDSQIAARRVDQINVFFGYQNSSVSLSPAVNVTALWPDKLPRELQKDCTPTNHTYREIPGFYSSSFACPFAQREKSSESECGFQLFAPGGRQVQNSQETIQLCYR</sequence>
<evidence type="ECO:0000313" key="3">
    <source>
        <dbReference type="Proteomes" id="UP000027195"/>
    </source>
</evidence>
<keyword evidence="3" id="KW-1185">Reference proteome</keyword>
<reference evidence="3" key="1">
    <citation type="journal article" date="2014" name="Proc. Natl. Acad. Sci. U.S.A.">
        <title>Extensive sampling of basidiomycete genomes demonstrates inadequacy of the white-rot/brown-rot paradigm for wood decay fungi.</title>
        <authorList>
            <person name="Riley R."/>
            <person name="Salamov A.A."/>
            <person name="Brown D.W."/>
            <person name="Nagy L.G."/>
            <person name="Floudas D."/>
            <person name="Held B.W."/>
            <person name="Levasseur A."/>
            <person name="Lombard V."/>
            <person name="Morin E."/>
            <person name="Otillar R."/>
            <person name="Lindquist E.A."/>
            <person name="Sun H."/>
            <person name="LaButti K.M."/>
            <person name="Schmutz J."/>
            <person name="Jabbour D."/>
            <person name="Luo H."/>
            <person name="Baker S.E."/>
            <person name="Pisabarro A.G."/>
            <person name="Walton J.D."/>
            <person name="Blanchette R.A."/>
            <person name="Henrissat B."/>
            <person name="Martin F."/>
            <person name="Cullen D."/>
            <person name="Hibbett D.S."/>
            <person name="Grigoriev I.V."/>
        </authorList>
    </citation>
    <scope>NUCLEOTIDE SEQUENCE [LARGE SCALE GENOMIC DNA]</scope>
    <source>
        <strain evidence="3">FD-172 SS1</strain>
    </source>
</reference>
<evidence type="ECO:0000256" key="1">
    <source>
        <dbReference type="SAM" id="Phobius"/>
    </source>
</evidence>
<name>A0A067M2Y1_BOTB1</name>